<evidence type="ECO:0000313" key="1">
    <source>
        <dbReference type="EMBL" id="UUZ44561.1"/>
    </source>
</evidence>
<gene>
    <name evidence="1" type="ORF">LP422_19685</name>
</gene>
<organism evidence="1 2">
    <name type="scientific">Janibacter limosus</name>
    <dbReference type="NCBI Taxonomy" id="53458"/>
    <lineage>
        <taxon>Bacteria</taxon>
        <taxon>Bacillati</taxon>
        <taxon>Actinomycetota</taxon>
        <taxon>Actinomycetes</taxon>
        <taxon>Micrococcales</taxon>
        <taxon>Intrasporangiaceae</taxon>
        <taxon>Janibacter</taxon>
    </lineage>
</organism>
<accession>A0AC61U3I0</accession>
<dbReference type="EMBL" id="CP087977">
    <property type="protein sequence ID" value="UUZ44561.1"/>
    <property type="molecule type" value="Genomic_DNA"/>
</dbReference>
<proteinExistence type="predicted"/>
<protein>
    <submittedName>
        <fullName evidence="1">Abi family protein</fullName>
    </submittedName>
</protein>
<dbReference type="Proteomes" id="UP001059663">
    <property type="component" value="Chromosome"/>
</dbReference>
<sequence>MAQPVKPFTSISDQVDILRRRGMSLDHDEAARWLEVVGYYRLSGYWYPYRTISSAVRGDHFVPGATFDDVVRLYEFDRKLRTQIHDGIERIEVALRSRVSYLIVEHDPLAYQDAKLFRPTFKHSEWLKTASRRVDRAKRHSEPIRHYEKKYGGRVPIWVLTEVLDFSDVSKLYDGMLARDQWTVAERLGVRIDETRLSGNQRKRALKVHPLARWLEHLSVLRNSAAHHGRVWNRSFTPVGTAALRSIEGLECLPEGQSERVFGALTLMGHLLQQTSPGTTWTDKVRSLVDGTFRALPARSVAEMGFPEGWQGAPLWAPGSP</sequence>
<reference evidence="1" key="1">
    <citation type="submission" date="2021-11" db="EMBL/GenBank/DDBJ databases">
        <title>Study of the species diversity of bacterial strains isolated from a unique natural object - Shulgan-Tash cave (Bashkiria).</title>
        <authorList>
            <person name="Sazanova A.L."/>
            <person name="Chirak E.R."/>
            <person name="Safronova V.I."/>
        </authorList>
    </citation>
    <scope>NUCLEOTIDE SEQUENCE</scope>
    <source>
        <strain evidence="1">P1</strain>
    </source>
</reference>
<evidence type="ECO:0000313" key="2">
    <source>
        <dbReference type="Proteomes" id="UP001059663"/>
    </source>
</evidence>
<name>A0AC61U3I0_9MICO</name>